<proteinExistence type="predicted"/>
<sequence length="224" mass="24801">MKMALTTRQQKKEVNRLLAGERIMTLEQLTRLGLQRGVAAMDLTLELRTLPLNRSPKLLERTFVALKYETLYRQPTPKLKHLALLAEGARLVGVSPSDWREVTTHGSGATPDAVWIRGPSGAGLDWALEVDTTYGWDRVATKFGDFGPRGFRVPGRSGSAAPLGYRGVVWIVTNRHRQARVGRWLYRAGFSVAPPGRPLPLGVSAFRWSGSGQTLEVWVVCALL</sequence>
<dbReference type="KEGG" id="dsc:ABOD76_20680"/>
<organism evidence="1">
    <name type="scientific">Deinococcus sonorensis KR-87</name>
    <dbReference type="NCBI Taxonomy" id="694439"/>
    <lineage>
        <taxon>Bacteria</taxon>
        <taxon>Thermotogati</taxon>
        <taxon>Deinococcota</taxon>
        <taxon>Deinococci</taxon>
        <taxon>Deinococcales</taxon>
        <taxon>Deinococcaceae</taxon>
        <taxon>Deinococcus</taxon>
    </lineage>
</organism>
<name>A0AAU7UG93_9DEIO</name>
<geneLocation type="plasmid" evidence="1">
    <name>pDson02</name>
</geneLocation>
<reference evidence="1" key="1">
    <citation type="submission" date="2024-06" db="EMBL/GenBank/DDBJ databases">
        <title>Draft Genome Sequence of Deinococcus sonorensis Type Strain KR-87, a Biofilm Producing Representative of the Genus Deinococcus.</title>
        <authorList>
            <person name="Boren L.S."/>
            <person name="Grosso R.A."/>
            <person name="Hugenberg-Cox A.N."/>
            <person name="Hill J.T.E."/>
            <person name="Albert C.M."/>
            <person name="Tuohy J.M."/>
        </authorList>
    </citation>
    <scope>NUCLEOTIDE SEQUENCE</scope>
    <source>
        <strain evidence="1">KR-87</strain>
        <plasmid evidence="1">pDson02</plasmid>
    </source>
</reference>
<accession>A0AAU7UG93</accession>
<dbReference type="EMBL" id="CP158300">
    <property type="protein sequence ID" value="XBV87467.1"/>
    <property type="molecule type" value="Genomic_DNA"/>
</dbReference>
<gene>
    <name evidence="1" type="ORF">ABOD76_20680</name>
</gene>
<dbReference type="AlphaFoldDB" id="A0AAU7UG93"/>
<keyword evidence="1" id="KW-0614">Plasmid</keyword>
<protein>
    <submittedName>
        <fullName evidence="1">Uncharacterized protein</fullName>
    </submittedName>
</protein>
<evidence type="ECO:0000313" key="1">
    <source>
        <dbReference type="EMBL" id="XBV87467.1"/>
    </source>
</evidence>
<dbReference type="RefSeq" id="WP_350245616.1">
    <property type="nucleotide sequence ID" value="NZ_CP158300.1"/>
</dbReference>